<dbReference type="Pfam" id="PF01381">
    <property type="entry name" value="HTH_3"/>
    <property type="match status" value="1"/>
</dbReference>
<proteinExistence type="predicted"/>
<dbReference type="CDD" id="cd00093">
    <property type="entry name" value="HTH_XRE"/>
    <property type="match status" value="1"/>
</dbReference>
<gene>
    <name evidence="2" type="primary">rghR_1</name>
    <name evidence="2" type="ORF">ERS852470_01814</name>
</gene>
<reference evidence="2 3" key="1">
    <citation type="submission" date="2015-09" db="EMBL/GenBank/DDBJ databases">
        <authorList>
            <consortium name="Pathogen Informatics"/>
        </authorList>
    </citation>
    <scope>NUCLEOTIDE SEQUENCE [LARGE SCALE GENOMIC DNA]</scope>
    <source>
        <strain evidence="2 3">2789STDY5834855</strain>
    </source>
</reference>
<dbReference type="OrthoDB" id="9808239at2"/>
<evidence type="ECO:0000313" key="3">
    <source>
        <dbReference type="Proteomes" id="UP000095558"/>
    </source>
</evidence>
<dbReference type="AlphaFoldDB" id="A0A174DH26"/>
<name>A0A174DH26_9CLOT</name>
<dbReference type="PROSITE" id="PS50943">
    <property type="entry name" value="HTH_CROC1"/>
    <property type="match status" value="1"/>
</dbReference>
<dbReference type="RefSeq" id="WP_055276464.1">
    <property type="nucleotide sequence ID" value="NZ_CYZV01000018.1"/>
</dbReference>
<dbReference type="GO" id="GO:0003677">
    <property type="term" value="F:DNA binding"/>
    <property type="evidence" value="ECO:0007669"/>
    <property type="project" value="InterPro"/>
</dbReference>
<organism evidence="2 3">
    <name type="scientific">Clostridium disporicum</name>
    <dbReference type="NCBI Taxonomy" id="84024"/>
    <lineage>
        <taxon>Bacteria</taxon>
        <taxon>Bacillati</taxon>
        <taxon>Bacillota</taxon>
        <taxon>Clostridia</taxon>
        <taxon>Eubacteriales</taxon>
        <taxon>Clostridiaceae</taxon>
        <taxon>Clostridium</taxon>
    </lineage>
</organism>
<feature type="domain" description="HTH cro/C1-type" evidence="1">
    <location>
        <begin position="8"/>
        <end position="63"/>
    </location>
</feature>
<dbReference type="Proteomes" id="UP000095558">
    <property type="component" value="Unassembled WGS sequence"/>
</dbReference>
<evidence type="ECO:0000313" key="2">
    <source>
        <dbReference type="EMBL" id="CUO24734.1"/>
    </source>
</evidence>
<protein>
    <submittedName>
        <fullName evidence="2">Putative transcriptional regulator</fullName>
    </submittedName>
</protein>
<accession>A0A174DH26</accession>
<dbReference type="EMBL" id="CYZV01000018">
    <property type="protein sequence ID" value="CUO24734.1"/>
    <property type="molecule type" value="Genomic_DNA"/>
</dbReference>
<sequence>MIKLGENLKKEMQKRKLTIKKLSEMSGVSVGSISEITTGKENNPKLMTVINISDALNIPLKDLLGA</sequence>
<dbReference type="SUPFAM" id="SSF47413">
    <property type="entry name" value="lambda repressor-like DNA-binding domains"/>
    <property type="match status" value="1"/>
</dbReference>
<dbReference type="InterPro" id="IPR001387">
    <property type="entry name" value="Cro/C1-type_HTH"/>
</dbReference>
<evidence type="ECO:0000259" key="1">
    <source>
        <dbReference type="PROSITE" id="PS50943"/>
    </source>
</evidence>
<dbReference type="SMART" id="SM00530">
    <property type="entry name" value="HTH_XRE"/>
    <property type="match status" value="1"/>
</dbReference>
<dbReference type="InterPro" id="IPR010982">
    <property type="entry name" value="Lambda_DNA-bd_dom_sf"/>
</dbReference>
<dbReference type="Gene3D" id="1.10.260.40">
    <property type="entry name" value="lambda repressor-like DNA-binding domains"/>
    <property type="match status" value="1"/>
</dbReference>